<dbReference type="Proteomes" id="UP000312512">
    <property type="component" value="Unassembled WGS sequence"/>
</dbReference>
<evidence type="ECO:0000256" key="1">
    <source>
        <dbReference type="SAM" id="MobiDB-lite"/>
    </source>
</evidence>
<evidence type="ECO:0000313" key="2">
    <source>
        <dbReference type="EMBL" id="KAB8190978.1"/>
    </source>
</evidence>
<sequence length="334" mass="36344">MPRRSSVPRCSAGTSVPLPCRTLYRTAYVTSGQTAAARVGGTAGGIHSGMELVRVSSWRVLDDAVSEAGRCDGTEHAHSTLVFRGAARSTYSHMSGLARLDGDYAALESHLIRNFRKYAHRQVPGPTIWDWLALGQHHGLPTRLLDWTFSPLVALHFTTASWPDDDGVLLAVDCAGAHRLLPEPLRASLEAEGALVFTTELLAESAGDLARFDRLGGDEPFLAFFEPPSLDDRVINQSSVLSAFSCVTFQLEQWLEEHPGLWHGWLVPSGVKAEIRQRLDQANITERVLLPGLDGLADWLRRYYSPGGVATGDGGGASMTAGERRHRHEGPMAT</sequence>
<dbReference type="EMBL" id="VDLX02000014">
    <property type="protein sequence ID" value="KAB8190978.1"/>
    <property type="molecule type" value="Genomic_DNA"/>
</dbReference>
<dbReference type="AlphaFoldDB" id="A0A5C4VZZ6"/>
<dbReference type="SMART" id="SM00901">
    <property type="entry name" value="FRG"/>
    <property type="match status" value="1"/>
</dbReference>
<organism evidence="2 3">
    <name type="scientific">Nonomuraea phyllanthi</name>
    <dbReference type="NCBI Taxonomy" id="2219224"/>
    <lineage>
        <taxon>Bacteria</taxon>
        <taxon>Bacillati</taxon>
        <taxon>Actinomycetota</taxon>
        <taxon>Actinomycetes</taxon>
        <taxon>Streptosporangiales</taxon>
        <taxon>Streptosporangiaceae</taxon>
        <taxon>Nonomuraea</taxon>
    </lineage>
</organism>
<accession>A0A5P9Z2E2</accession>
<evidence type="ECO:0000313" key="3">
    <source>
        <dbReference type="Proteomes" id="UP000312512"/>
    </source>
</evidence>
<comment type="caution">
    <text evidence="2">The sequence shown here is derived from an EMBL/GenBank/DDBJ whole genome shotgun (WGS) entry which is preliminary data.</text>
</comment>
<keyword evidence="3" id="KW-1185">Reference proteome</keyword>
<protein>
    <submittedName>
        <fullName evidence="2">FRG domain-containing protein</fullName>
    </submittedName>
</protein>
<dbReference type="OrthoDB" id="9816036at2"/>
<dbReference type="Pfam" id="PF08867">
    <property type="entry name" value="FRG"/>
    <property type="match status" value="1"/>
</dbReference>
<gene>
    <name evidence="2" type="ORF">FH608_033605</name>
</gene>
<feature type="region of interest" description="Disordered" evidence="1">
    <location>
        <begin position="311"/>
        <end position="334"/>
    </location>
</feature>
<reference evidence="2 3" key="1">
    <citation type="submission" date="2019-10" db="EMBL/GenBank/DDBJ databases">
        <title>Nonomuraea sp. nov., isolated from Phyllanthus amarus.</title>
        <authorList>
            <person name="Klykleung N."/>
            <person name="Tanasupawat S."/>
        </authorList>
    </citation>
    <scope>NUCLEOTIDE SEQUENCE [LARGE SCALE GENOMIC DNA]</scope>
    <source>
        <strain evidence="2 3">PA1-10</strain>
    </source>
</reference>
<name>A0A5C4VZZ6_9ACTN</name>
<dbReference type="InterPro" id="IPR014966">
    <property type="entry name" value="FRG-dom"/>
</dbReference>
<accession>A0A5C4VZZ6</accession>
<proteinExistence type="predicted"/>